<sequence length="381" mass="43810">MKESRAQMKESRVDTLIIGGGIIGLSCALEELRRNKSVCLIDRSSIGKNNASWAAAGTMVVRDVKKFFSPLRRMYVQSVQMMPEWLDFISKNSQIEIPFIKGGCYYVYDFGRPEGESEYKILFSQVNRELASDYTEMTRPPFLENYLPDTCKTVYFPNEYYLDNRALLKAIIKTCDNLGLSTREEQIEGVEDQGERIKITLRNENIYAQHCVITAGAWCGELLKYFNYALDIIPVKGQMVTIPKFYDSPAMVFFHRDLYMVPRQNQLLLGSTQERRVWEEGFNDFGEQYLRNTLHKYMANVKFEAIQKWAGIRSIIKDRYPVMGFINENKSVIISTAHYKVGFAVAPLCATCMSQLIANEEPAFDLSAFNPQREKALYPTS</sequence>
<dbReference type="GO" id="GO:0016491">
    <property type="term" value="F:oxidoreductase activity"/>
    <property type="evidence" value="ECO:0007669"/>
    <property type="project" value="UniProtKB-KW"/>
</dbReference>
<reference evidence="3 4" key="1">
    <citation type="submission" date="2019-08" db="EMBL/GenBank/DDBJ databases">
        <title>Complete genome sequence of Candidatus Uab amorphum.</title>
        <authorList>
            <person name="Shiratori T."/>
            <person name="Suzuki S."/>
            <person name="Kakizawa Y."/>
            <person name="Ishida K."/>
        </authorList>
    </citation>
    <scope>NUCLEOTIDE SEQUENCE [LARGE SCALE GENOMIC DNA]</scope>
    <source>
        <strain evidence="3 4">SRT547</strain>
    </source>
</reference>
<keyword evidence="1" id="KW-0560">Oxidoreductase</keyword>
<gene>
    <name evidence="3" type="ORF">UABAM_01316</name>
</gene>
<dbReference type="PANTHER" id="PTHR13847">
    <property type="entry name" value="SARCOSINE DEHYDROGENASE-RELATED"/>
    <property type="match status" value="1"/>
</dbReference>
<protein>
    <submittedName>
        <fullName evidence="3">D-amino-acid oxidase</fullName>
    </submittedName>
</protein>
<keyword evidence="4" id="KW-1185">Reference proteome</keyword>
<evidence type="ECO:0000259" key="2">
    <source>
        <dbReference type="Pfam" id="PF01266"/>
    </source>
</evidence>
<feature type="domain" description="FAD dependent oxidoreductase" evidence="2">
    <location>
        <begin position="14"/>
        <end position="356"/>
    </location>
</feature>
<proteinExistence type="predicted"/>
<name>A0A5S9IJG5_UABAM</name>
<organism evidence="3 4">
    <name type="scientific">Uabimicrobium amorphum</name>
    <dbReference type="NCBI Taxonomy" id="2596890"/>
    <lineage>
        <taxon>Bacteria</taxon>
        <taxon>Pseudomonadati</taxon>
        <taxon>Planctomycetota</taxon>
        <taxon>Candidatus Uabimicrobiia</taxon>
        <taxon>Candidatus Uabimicrobiales</taxon>
        <taxon>Candidatus Uabimicrobiaceae</taxon>
        <taxon>Candidatus Uabimicrobium</taxon>
    </lineage>
</organism>
<dbReference type="Proteomes" id="UP000326354">
    <property type="component" value="Chromosome"/>
</dbReference>
<dbReference type="SUPFAM" id="SSF51905">
    <property type="entry name" value="FAD/NAD(P)-binding domain"/>
    <property type="match status" value="1"/>
</dbReference>
<dbReference type="InterPro" id="IPR006076">
    <property type="entry name" value="FAD-dep_OxRdtase"/>
</dbReference>
<dbReference type="KEGG" id="uam:UABAM_01316"/>
<evidence type="ECO:0000256" key="1">
    <source>
        <dbReference type="ARBA" id="ARBA00023002"/>
    </source>
</evidence>
<dbReference type="RefSeq" id="WP_151967198.1">
    <property type="nucleotide sequence ID" value="NZ_AP019860.1"/>
</dbReference>
<dbReference type="OrthoDB" id="9794226at2"/>
<dbReference type="EMBL" id="AP019860">
    <property type="protein sequence ID" value="BBM82973.1"/>
    <property type="molecule type" value="Genomic_DNA"/>
</dbReference>
<dbReference type="Gene3D" id="3.50.50.60">
    <property type="entry name" value="FAD/NAD(P)-binding domain"/>
    <property type="match status" value="1"/>
</dbReference>
<dbReference type="GO" id="GO:0005737">
    <property type="term" value="C:cytoplasm"/>
    <property type="evidence" value="ECO:0007669"/>
    <property type="project" value="TreeGrafter"/>
</dbReference>
<dbReference type="Pfam" id="PF01266">
    <property type="entry name" value="DAO"/>
    <property type="match status" value="1"/>
</dbReference>
<dbReference type="PANTHER" id="PTHR13847:SF289">
    <property type="entry name" value="GLYCINE OXIDASE"/>
    <property type="match status" value="1"/>
</dbReference>
<dbReference type="AlphaFoldDB" id="A0A5S9IJG5"/>
<dbReference type="PROSITE" id="PS51257">
    <property type="entry name" value="PROKAR_LIPOPROTEIN"/>
    <property type="match status" value="1"/>
</dbReference>
<accession>A0A5S9IJG5</accession>
<evidence type="ECO:0000313" key="3">
    <source>
        <dbReference type="EMBL" id="BBM82973.1"/>
    </source>
</evidence>
<evidence type="ECO:0000313" key="4">
    <source>
        <dbReference type="Proteomes" id="UP000326354"/>
    </source>
</evidence>
<dbReference type="InterPro" id="IPR036188">
    <property type="entry name" value="FAD/NAD-bd_sf"/>
</dbReference>
<dbReference type="Gene3D" id="3.30.9.10">
    <property type="entry name" value="D-Amino Acid Oxidase, subunit A, domain 2"/>
    <property type="match status" value="1"/>
</dbReference>